<reference evidence="1" key="1">
    <citation type="submission" date="2018-12" db="EMBL/GenBank/DDBJ databases">
        <title>Novel natural products biosynthetic potential of the class Ktedonobacteria.</title>
        <authorList>
            <person name="Zheng Y."/>
            <person name="Saitou A."/>
            <person name="Wang C.M."/>
            <person name="Toyoda A."/>
            <person name="Minakuchi Y."/>
            <person name="Sekiguchi Y."/>
            <person name="Ueda K."/>
            <person name="Takano H."/>
            <person name="Sakai Y."/>
            <person name="Yokota A."/>
            <person name="Yabe S."/>
        </authorList>
    </citation>
    <scope>NUCLEOTIDE SEQUENCE</scope>
    <source>
        <strain evidence="1">COM3</strain>
    </source>
</reference>
<gene>
    <name evidence="1" type="ORF">KTC_20670</name>
</gene>
<proteinExistence type="predicted"/>
<name>A0A455SHV2_9CHLR</name>
<evidence type="ECO:0000313" key="1">
    <source>
        <dbReference type="EMBL" id="BBH87316.1"/>
    </source>
</evidence>
<sequence length="71" mass="7843">MLRVAAMRRPVGARFWADGTLYGFVQNIQGGIVVPIQEQLTAGTQIVWFAAFGTVRFSCATCTTSNEEKHH</sequence>
<dbReference type="EMBL" id="AP019376">
    <property type="protein sequence ID" value="BBH87316.1"/>
    <property type="molecule type" value="Genomic_DNA"/>
</dbReference>
<organism evidence="1">
    <name type="scientific">Thermosporothrix sp. COM3</name>
    <dbReference type="NCBI Taxonomy" id="2490863"/>
    <lineage>
        <taxon>Bacteria</taxon>
        <taxon>Bacillati</taxon>
        <taxon>Chloroflexota</taxon>
        <taxon>Ktedonobacteria</taxon>
        <taxon>Ktedonobacterales</taxon>
        <taxon>Thermosporotrichaceae</taxon>
        <taxon>Thermosporothrix</taxon>
    </lineage>
</organism>
<dbReference type="AlphaFoldDB" id="A0A455SHV2"/>
<protein>
    <submittedName>
        <fullName evidence="1">Uncharacterized protein</fullName>
    </submittedName>
</protein>
<accession>A0A455SHV2</accession>